<dbReference type="SUPFAM" id="SSF52540">
    <property type="entry name" value="P-loop containing nucleoside triphosphate hydrolases"/>
    <property type="match status" value="1"/>
</dbReference>
<dbReference type="InterPro" id="IPR027417">
    <property type="entry name" value="P-loop_NTPase"/>
</dbReference>
<dbReference type="Gene3D" id="3.40.50.300">
    <property type="entry name" value="P-loop containing nucleotide triphosphate hydrolases"/>
    <property type="match status" value="1"/>
</dbReference>
<feature type="region of interest" description="Disordered" evidence="1">
    <location>
        <begin position="88"/>
        <end position="112"/>
    </location>
</feature>
<dbReference type="Proteomes" id="UP000025756">
    <property type="component" value="Unassembled WGS sequence"/>
</dbReference>
<sequence>MSLGRFLPWQTEIARSWLSGRDRFAHAWLIHGNGGIGKLDFAAAAAASLLCESPRQGLACGECAACAWVASGNHPDMRRIRPEAVALEEGADQTEGAEEAEAGSGGAAAKRAPSKDIRIDQIRALEPWFNTATHRGGWRVALLYPAHALNVISANALLKVLEEPPAHTVFLLVADAPDRLLPTLVSRCRRLPLPTPSAGQALQWLGEQGVEPAAELAGCRRRRAAGGAAPGGPGRCAVPGLAGATGAALGRGQGARCGHADRKPGKGGGGRVDRRPAAPVHRPDAGRPWRGQPLLSLAGRAGAASRRARAARATGRDRALAEPPARAGHASAQRQAVRARGPAARGAILPVTIGPRPVSPVIRILWSVCT</sequence>
<organism evidence="2 3">
    <name type="scientific">Bordetella bronchiseptica 00-P-2796</name>
    <dbReference type="NCBI Taxonomy" id="1331199"/>
    <lineage>
        <taxon>Bacteria</taxon>
        <taxon>Pseudomonadati</taxon>
        <taxon>Pseudomonadota</taxon>
        <taxon>Betaproteobacteria</taxon>
        <taxon>Burkholderiales</taxon>
        <taxon>Alcaligenaceae</taxon>
        <taxon>Bordetella</taxon>
    </lineage>
</organism>
<dbReference type="PANTHER" id="PTHR11669:SF8">
    <property type="entry name" value="DNA POLYMERASE III SUBUNIT DELTA"/>
    <property type="match status" value="1"/>
</dbReference>
<evidence type="ECO:0000313" key="2">
    <source>
        <dbReference type="EMBL" id="KCV35999.1"/>
    </source>
</evidence>
<proteinExistence type="predicted"/>
<feature type="compositionally biased region" description="Low complexity" evidence="1">
    <location>
        <begin position="294"/>
        <end position="305"/>
    </location>
</feature>
<dbReference type="EMBL" id="JGWH01000079">
    <property type="protein sequence ID" value="KCV35999.1"/>
    <property type="molecule type" value="Genomic_DNA"/>
</dbReference>
<reference evidence="2 3" key="1">
    <citation type="submission" date="2014-03" db="EMBL/GenBank/DDBJ databases">
        <title>Genome sequence of Bordetella bronchiseptica.</title>
        <authorList>
            <person name="Harvill E."/>
            <person name="Goodfield L.L."/>
            <person name="Ivanov Y.V."/>
            <person name="Meyer J.A."/>
            <person name="Muse S.J."/>
            <person name="Jacobs N."/>
            <person name="Bendor L."/>
            <person name="Smallridge W.E."/>
            <person name="Brinkac L.M."/>
            <person name="Sanka R."/>
            <person name="Kim M."/>
            <person name="Losada L."/>
        </authorList>
    </citation>
    <scope>NUCLEOTIDE SEQUENCE [LARGE SCALE GENOMIC DNA]</scope>
    <source>
        <strain evidence="2 3">00-P-2796</strain>
    </source>
</reference>
<name>A0ABR4RHG9_BORBO</name>
<gene>
    <name evidence="2" type="primary">holB</name>
    <name evidence="2" type="ORF">L490_2441</name>
</gene>
<feature type="compositionally biased region" description="Low complexity" evidence="1">
    <location>
        <begin position="332"/>
        <end position="343"/>
    </location>
</feature>
<feature type="compositionally biased region" description="Basic and acidic residues" evidence="1">
    <location>
        <begin position="271"/>
        <end position="287"/>
    </location>
</feature>
<protein>
    <submittedName>
        <fullName evidence="2">DNA polymerase III, delta' subunit</fullName>
    </submittedName>
</protein>
<dbReference type="PANTHER" id="PTHR11669">
    <property type="entry name" value="REPLICATION FACTOR C / DNA POLYMERASE III GAMMA-TAU SUBUNIT"/>
    <property type="match status" value="1"/>
</dbReference>
<accession>A0ABR4RHG9</accession>
<dbReference type="InterPro" id="IPR004622">
    <property type="entry name" value="DNA_pol_HolB"/>
</dbReference>
<keyword evidence="3" id="KW-1185">Reference proteome</keyword>
<comment type="caution">
    <text evidence="2">The sequence shown here is derived from an EMBL/GenBank/DDBJ whole genome shotgun (WGS) entry which is preliminary data.</text>
</comment>
<evidence type="ECO:0000256" key="1">
    <source>
        <dbReference type="SAM" id="MobiDB-lite"/>
    </source>
</evidence>
<dbReference type="NCBIfam" id="TIGR00678">
    <property type="entry name" value="holB"/>
    <property type="match status" value="1"/>
</dbReference>
<feature type="region of interest" description="Disordered" evidence="1">
    <location>
        <begin position="249"/>
        <end position="343"/>
    </location>
</feature>
<evidence type="ECO:0000313" key="3">
    <source>
        <dbReference type="Proteomes" id="UP000025756"/>
    </source>
</evidence>
<feature type="compositionally biased region" description="Acidic residues" evidence="1">
    <location>
        <begin position="89"/>
        <end position="101"/>
    </location>
</feature>
<dbReference type="Pfam" id="PF13177">
    <property type="entry name" value="DNA_pol3_delta2"/>
    <property type="match status" value="1"/>
</dbReference>
<dbReference type="InterPro" id="IPR050238">
    <property type="entry name" value="DNA_Rep/Repair_Clamp_Loader"/>
</dbReference>